<name>A0A172RXG7_9ACTN</name>
<evidence type="ECO:0000313" key="7">
    <source>
        <dbReference type="EMBL" id="SEP02858.1"/>
    </source>
</evidence>
<feature type="transmembrane region" description="Helical" evidence="6">
    <location>
        <begin position="61"/>
        <end position="79"/>
    </location>
</feature>
<keyword evidence="4 6" id="KW-1133">Transmembrane helix</keyword>
<dbReference type="Pfam" id="PF02361">
    <property type="entry name" value="CbiQ"/>
    <property type="match status" value="1"/>
</dbReference>
<feature type="transmembrane region" description="Helical" evidence="6">
    <location>
        <begin position="20"/>
        <end position="40"/>
    </location>
</feature>
<evidence type="ECO:0000256" key="5">
    <source>
        <dbReference type="ARBA" id="ARBA00023136"/>
    </source>
</evidence>
<evidence type="ECO:0000256" key="3">
    <source>
        <dbReference type="ARBA" id="ARBA00022692"/>
    </source>
</evidence>
<dbReference type="InterPro" id="IPR003339">
    <property type="entry name" value="ABC/ECF_trnsptr_transmembrane"/>
</dbReference>
<dbReference type="RefSeq" id="WP_066661578.1">
    <property type="nucleotide sequence ID" value="NZ_CP011402.1"/>
</dbReference>
<protein>
    <submittedName>
        <fullName evidence="7">Energy-coupling factor transport system permease protein</fullName>
    </submittedName>
</protein>
<reference evidence="8" key="1">
    <citation type="submission" date="2016-10" db="EMBL/GenBank/DDBJ databases">
        <authorList>
            <person name="Varghese N."/>
        </authorList>
    </citation>
    <scope>NUCLEOTIDE SEQUENCE [LARGE SCALE GENOMIC DNA]</scope>
    <source>
        <strain evidence="8">DSM 21843</strain>
    </source>
</reference>
<sequence length="240" mass="26188">MTSEDRKRQGLLDPRTKLLIIITLAIVLLTGGYNGAMIYVRPILAVLPMGLLLMERKLNIALGYAVAFIAAELLQMYVAPLTSGAWTVFILLLSGIMLRLAPGVAAFYYLVTTTTVGDLVAGLEKIHLPQTIVIPLSVMFRFFPTLAEENRAIGAAMRMRGIRLGKTGVAAAFEYRLIPLMMSSIRIGEELSAAALTRGLGAPVHRTTISEIGFRVTDIFCILICLACFIAYVCSELHLL</sequence>
<dbReference type="STRING" id="79604.AAY81_03845"/>
<dbReference type="EMBL" id="FOEC01000022">
    <property type="protein sequence ID" value="SEP02858.1"/>
    <property type="molecule type" value="Genomic_DNA"/>
</dbReference>
<dbReference type="KEGG" id="ddt:AAY81_03845"/>
<comment type="subcellular location">
    <subcellularLocation>
        <location evidence="1">Membrane</location>
        <topology evidence="1">Multi-pass membrane protein</topology>
    </subcellularLocation>
</comment>
<keyword evidence="2" id="KW-1003">Cell membrane</keyword>
<dbReference type="PATRIC" id="fig|79604.3.peg.782"/>
<evidence type="ECO:0000256" key="1">
    <source>
        <dbReference type="ARBA" id="ARBA00004141"/>
    </source>
</evidence>
<proteinExistence type="predicted"/>
<evidence type="ECO:0000256" key="4">
    <source>
        <dbReference type="ARBA" id="ARBA00022989"/>
    </source>
</evidence>
<feature type="transmembrane region" description="Helical" evidence="6">
    <location>
        <begin position="85"/>
        <end position="111"/>
    </location>
</feature>
<dbReference type="AlphaFoldDB" id="A0A172RXG7"/>
<evidence type="ECO:0000313" key="8">
    <source>
        <dbReference type="Proteomes" id="UP000182975"/>
    </source>
</evidence>
<gene>
    <name evidence="7" type="ORF">SAMN02910314_01966</name>
</gene>
<dbReference type="OrthoDB" id="3251998at2"/>
<evidence type="ECO:0000256" key="6">
    <source>
        <dbReference type="SAM" id="Phobius"/>
    </source>
</evidence>
<keyword evidence="3 6" id="KW-0812">Transmembrane</keyword>
<dbReference type="CDD" id="cd16914">
    <property type="entry name" value="EcfT"/>
    <property type="match status" value="1"/>
</dbReference>
<organism evidence="7 8">
    <name type="scientific">Denitrobacterium detoxificans</name>
    <dbReference type="NCBI Taxonomy" id="79604"/>
    <lineage>
        <taxon>Bacteria</taxon>
        <taxon>Bacillati</taxon>
        <taxon>Actinomycetota</taxon>
        <taxon>Coriobacteriia</taxon>
        <taxon>Eggerthellales</taxon>
        <taxon>Eggerthellaceae</taxon>
        <taxon>Denitrobacterium</taxon>
    </lineage>
</organism>
<evidence type="ECO:0000256" key="2">
    <source>
        <dbReference type="ARBA" id="ARBA00022475"/>
    </source>
</evidence>
<dbReference type="Proteomes" id="UP000182975">
    <property type="component" value="Unassembled WGS sequence"/>
</dbReference>
<dbReference type="GO" id="GO:0005886">
    <property type="term" value="C:plasma membrane"/>
    <property type="evidence" value="ECO:0007669"/>
    <property type="project" value="UniProtKB-ARBA"/>
</dbReference>
<dbReference type="InterPro" id="IPR051611">
    <property type="entry name" value="ECF_transporter_component"/>
</dbReference>
<dbReference type="PANTHER" id="PTHR34857:SF2">
    <property type="entry name" value="SLL0384 PROTEIN"/>
    <property type="match status" value="1"/>
</dbReference>
<accession>A0A172RXG7</accession>
<keyword evidence="5 6" id="KW-0472">Membrane</keyword>
<feature type="transmembrane region" description="Helical" evidence="6">
    <location>
        <begin position="212"/>
        <end position="233"/>
    </location>
</feature>
<keyword evidence="8" id="KW-1185">Reference proteome</keyword>
<dbReference type="PANTHER" id="PTHR34857">
    <property type="entry name" value="SLL0384 PROTEIN"/>
    <property type="match status" value="1"/>
</dbReference>